<feature type="compositionally biased region" description="Polar residues" evidence="6">
    <location>
        <begin position="303"/>
        <end position="313"/>
    </location>
</feature>
<feature type="region of interest" description="Disordered" evidence="6">
    <location>
        <begin position="1"/>
        <end position="55"/>
    </location>
</feature>
<feature type="compositionally biased region" description="Low complexity" evidence="6">
    <location>
        <begin position="314"/>
        <end position="323"/>
    </location>
</feature>
<dbReference type="InterPro" id="IPR013087">
    <property type="entry name" value="Znf_C2H2_type"/>
</dbReference>
<evidence type="ECO:0000256" key="6">
    <source>
        <dbReference type="SAM" id="MobiDB-lite"/>
    </source>
</evidence>
<dbReference type="AlphaFoldDB" id="A0A1I8G1M2"/>
<dbReference type="Proteomes" id="UP000095280">
    <property type="component" value="Unplaced"/>
</dbReference>
<keyword evidence="4" id="KW-0862">Zinc</keyword>
<feature type="domain" description="C2H2-type" evidence="7">
    <location>
        <begin position="498"/>
        <end position="526"/>
    </location>
</feature>
<evidence type="ECO:0000256" key="3">
    <source>
        <dbReference type="ARBA" id="ARBA00022771"/>
    </source>
</evidence>
<feature type="compositionally biased region" description="Polar residues" evidence="6">
    <location>
        <begin position="25"/>
        <end position="36"/>
    </location>
</feature>
<evidence type="ECO:0000256" key="5">
    <source>
        <dbReference type="PROSITE-ProRule" id="PRU00042"/>
    </source>
</evidence>
<dbReference type="SMART" id="SM00355">
    <property type="entry name" value="ZnF_C2H2"/>
    <property type="match status" value="6"/>
</dbReference>
<feature type="domain" description="C2H2-type" evidence="7">
    <location>
        <begin position="358"/>
        <end position="381"/>
    </location>
</feature>
<evidence type="ECO:0000313" key="8">
    <source>
        <dbReference type="Proteomes" id="UP000095280"/>
    </source>
</evidence>
<feature type="domain" description="C2H2-type" evidence="7">
    <location>
        <begin position="206"/>
        <end position="233"/>
    </location>
</feature>
<feature type="domain" description="C2H2-type" evidence="7">
    <location>
        <begin position="330"/>
        <end position="357"/>
    </location>
</feature>
<evidence type="ECO:0000256" key="2">
    <source>
        <dbReference type="ARBA" id="ARBA00022737"/>
    </source>
</evidence>
<keyword evidence="1" id="KW-0479">Metal-binding</keyword>
<reference evidence="9" key="1">
    <citation type="submission" date="2016-11" db="UniProtKB">
        <authorList>
            <consortium name="WormBaseParasite"/>
        </authorList>
    </citation>
    <scope>IDENTIFICATION</scope>
</reference>
<dbReference type="InterPro" id="IPR036236">
    <property type="entry name" value="Znf_C2H2_sf"/>
</dbReference>
<accession>A0A1I8G1M2</accession>
<keyword evidence="8" id="KW-1185">Reference proteome</keyword>
<evidence type="ECO:0000313" key="9">
    <source>
        <dbReference type="WBParaSite" id="maker-uti_cns_0000518-snap-gene-1.12-mRNA-1"/>
    </source>
</evidence>
<evidence type="ECO:0000256" key="1">
    <source>
        <dbReference type="ARBA" id="ARBA00022723"/>
    </source>
</evidence>
<name>A0A1I8G1M2_9PLAT</name>
<dbReference type="PROSITE" id="PS50157">
    <property type="entry name" value="ZINC_FINGER_C2H2_2"/>
    <property type="match status" value="4"/>
</dbReference>
<dbReference type="GO" id="GO:0005634">
    <property type="term" value="C:nucleus"/>
    <property type="evidence" value="ECO:0007669"/>
    <property type="project" value="TreeGrafter"/>
</dbReference>
<feature type="compositionally biased region" description="Basic and acidic residues" evidence="6">
    <location>
        <begin position="13"/>
        <end position="23"/>
    </location>
</feature>
<evidence type="ECO:0000259" key="7">
    <source>
        <dbReference type="PROSITE" id="PS50157"/>
    </source>
</evidence>
<dbReference type="Gene3D" id="3.30.160.60">
    <property type="entry name" value="Classic Zinc Finger"/>
    <property type="match status" value="4"/>
</dbReference>
<dbReference type="PROSITE" id="PS00028">
    <property type="entry name" value="ZINC_FINGER_C2H2_1"/>
    <property type="match status" value="2"/>
</dbReference>
<feature type="region of interest" description="Disordered" evidence="6">
    <location>
        <begin position="121"/>
        <end position="150"/>
    </location>
</feature>
<feature type="compositionally biased region" description="Polar residues" evidence="6">
    <location>
        <begin position="1"/>
        <end position="12"/>
    </location>
</feature>
<keyword evidence="3 5" id="KW-0863">Zinc-finger</keyword>
<feature type="region of interest" description="Disordered" evidence="6">
    <location>
        <begin position="303"/>
        <end position="323"/>
    </location>
</feature>
<evidence type="ECO:0000256" key="4">
    <source>
        <dbReference type="ARBA" id="ARBA00022833"/>
    </source>
</evidence>
<organism evidence="8 9">
    <name type="scientific">Macrostomum lignano</name>
    <dbReference type="NCBI Taxonomy" id="282301"/>
    <lineage>
        <taxon>Eukaryota</taxon>
        <taxon>Metazoa</taxon>
        <taxon>Spiralia</taxon>
        <taxon>Lophotrochozoa</taxon>
        <taxon>Platyhelminthes</taxon>
        <taxon>Rhabditophora</taxon>
        <taxon>Macrostomorpha</taxon>
        <taxon>Macrostomida</taxon>
        <taxon>Macrostomidae</taxon>
        <taxon>Macrostomum</taxon>
    </lineage>
</organism>
<dbReference type="WBParaSite" id="maker-uti_cns_0000518-snap-gene-1.12-mRNA-1">
    <property type="protein sequence ID" value="maker-uti_cns_0000518-snap-gene-1.12-mRNA-1"/>
    <property type="gene ID" value="maker-uti_cns_0000518-snap-gene-1.12"/>
</dbReference>
<dbReference type="SUPFAM" id="SSF57667">
    <property type="entry name" value="beta-beta-alpha zinc fingers"/>
    <property type="match status" value="2"/>
</dbReference>
<dbReference type="GO" id="GO:0000977">
    <property type="term" value="F:RNA polymerase II transcription regulatory region sequence-specific DNA binding"/>
    <property type="evidence" value="ECO:0007669"/>
    <property type="project" value="TreeGrafter"/>
</dbReference>
<keyword evidence="2" id="KW-0677">Repeat</keyword>
<dbReference type="PANTHER" id="PTHR24409:SF295">
    <property type="entry name" value="AZ2-RELATED"/>
    <property type="match status" value="1"/>
</dbReference>
<protein>
    <submittedName>
        <fullName evidence="9">C2H2-type domain-containing protein</fullName>
    </submittedName>
</protein>
<feature type="compositionally biased region" description="Low complexity" evidence="6">
    <location>
        <begin position="37"/>
        <end position="50"/>
    </location>
</feature>
<dbReference type="PANTHER" id="PTHR24409">
    <property type="entry name" value="ZINC FINGER PROTEIN 142"/>
    <property type="match status" value="1"/>
</dbReference>
<sequence>MGDSVITSNQNLVKEERQQKDEQDSASAVQSLVSVGNNNNNNNSSNNNNNKKTGTTDFSVAALLPRNTKVCQSTGKHSAATMEISESSLACGSGELQPAEFQFNQCHLAGSSELMARHRENNHRSGSDQGDLGDAELGRGDGTSEDDTSLDNGFYLGEEAVAAASAAAATAAASGTSSASAGVAQHLQASHGIDRGSKKPDSHGLYRCSHCSYQAKYQSELSRHNRLHLGVKPFACHFCAYNSAWKGDLKRHLEAHHRREIADDKTLSEIMANYKNNAGTRAARSTASQEELASRSLNDIDESSSSLLAGQNSPAVPQPLQQQQPETPIFPCSVCSFVCQSVADLRSHLATHNGSRPYRCSACGKRFHLSWESEKHIRREHCDSVRAYTAVAETGARAQVAPESALLPALCGLCGWRGGGDWEMASRPFRCSVCGHRSNWKWDINKHIKVAHPERGDACTETMSSAEAEATIESYMRDVKGKVKDELAEAGDGYNRPFRCSACGHRSNWKWDVRKHIRQAHSNQPDAFVETLSNEDAKRTLDEYMTSRKCNASVANSGAVCGVAASAATATDATDADMDDAS</sequence>
<proteinExistence type="predicted"/>
<dbReference type="GO" id="GO:0000981">
    <property type="term" value="F:DNA-binding transcription factor activity, RNA polymerase II-specific"/>
    <property type="evidence" value="ECO:0007669"/>
    <property type="project" value="TreeGrafter"/>
</dbReference>
<dbReference type="GO" id="GO:0008270">
    <property type="term" value="F:zinc ion binding"/>
    <property type="evidence" value="ECO:0007669"/>
    <property type="project" value="UniProtKB-KW"/>
</dbReference>